<dbReference type="EC" id="3.5.2.6" evidence="2 7"/>
<proteinExistence type="inferred from homology"/>
<dbReference type="InterPro" id="IPR002137">
    <property type="entry name" value="Beta-lactam_class-D_AS"/>
</dbReference>
<sequence>MSVVRRLAVFGVFCLLCACAGTRAPKTVVTERPDWASLFQERGVQGVLVLENADGSVRKVFDPARAARGFLPASTFKIPNALISLETGVVSGPDAVLRWDGVKRSAEAWNRDLTLREAFAVSCVPCFQGLARAVGSERMSWWVRELGYGNADISAGVDVFWLQGGMRVSALEQVAFLRRLKEGRLPFSARSMDMVKDVMRVEEGPGWTLRAKTGWTVGTDPGTGWWVGWLEKGGETWFFALNIDMSAMAQAPARQEIVKAALRGEGLL</sequence>
<comment type="catalytic activity">
    <reaction evidence="7">
        <text>a beta-lactam + H2O = a substituted beta-amino acid</text>
        <dbReference type="Rhea" id="RHEA:20401"/>
        <dbReference type="ChEBI" id="CHEBI:15377"/>
        <dbReference type="ChEBI" id="CHEBI:35627"/>
        <dbReference type="ChEBI" id="CHEBI:140347"/>
        <dbReference type="EC" id="3.5.2.6"/>
    </reaction>
</comment>
<evidence type="ECO:0000256" key="3">
    <source>
        <dbReference type="ARBA" id="ARBA00022729"/>
    </source>
</evidence>
<gene>
    <name evidence="10" type="primary">bla</name>
    <name evidence="10" type="ORF">NNJEOMEG_00724</name>
</gene>
<dbReference type="InterPro" id="IPR001460">
    <property type="entry name" value="PCN-bd_Tpept"/>
</dbReference>
<name>A0A6V8LSW4_9BACT</name>
<keyword evidence="4 7" id="KW-0378">Hydrolase</keyword>
<dbReference type="GO" id="GO:0008800">
    <property type="term" value="F:beta-lactamase activity"/>
    <property type="evidence" value="ECO:0007669"/>
    <property type="project" value="UniProtKB-UniRule"/>
</dbReference>
<evidence type="ECO:0000256" key="1">
    <source>
        <dbReference type="ARBA" id="ARBA00007898"/>
    </source>
</evidence>
<keyword evidence="3 8" id="KW-0732">Signal</keyword>
<dbReference type="GO" id="GO:0046677">
    <property type="term" value="P:response to antibiotic"/>
    <property type="evidence" value="ECO:0007669"/>
    <property type="project" value="UniProtKB-UniRule"/>
</dbReference>
<dbReference type="Proteomes" id="UP000494245">
    <property type="component" value="Unassembled WGS sequence"/>
</dbReference>
<dbReference type="NCBIfam" id="NF012161">
    <property type="entry name" value="bla_class_D_main"/>
    <property type="match status" value="1"/>
</dbReference>
<keyword evidence="11" id="KW-1185">Reference proteome</keyword>
<evidence type="ECO:0000313" key="10">
    <source>
        <dbReference type="EMBL" id="GFK92896.1"/>
    </source>
</evidence>
<keyword evidence="5 7" id="KW-0046">Antibiotic resistance</keyword>
<feature type="modified residue" description="N6-carboxylysine" evidence="6">
    <location>
        <position position="77"/>
    </location>
</feature>
<accession>A0A6V8LSW4</accession>
<evidence type="ECO:0000256" key="6">
    <source>
        <dbReference type="PIRSR" id="PIRSR602137-50"/>
    </source>
</evidence>
<evidence type="ECO:0000259" key="9">
    <source>
        <dbReference type="Pfam" id="PF00905"/>
    </source>
</evidence>
<comment type="similarity">
    <text evidence="1 7">Belongs to the class-D beta-lactamase family.</text>
</comment>
<protein>
    <recommendedName>
        <fullName evidence="2 7">Beta-lactamase</fullName>
        <ecNumber evidence="2 7">3.5.2.6</ecNumber>
    </recommendedName>
</protein>
<reference evidence="10 11" key="1">
    <citation type="submission" date="2020-04" db="EMBL/GenBank/DDBJ databases">
        <authorList>
            <consortium name="Desulfovibrio sp. FSS-1 genome sequencing consortium"/>
            <person name="Shimoshige H."/>
            <person name="Kobayashi H."/>
            <person name="Maekawa T."/>
        </authorList>
    </citation>
    <scope>NUCLEOTIDE SEQUENCE [LARGE SCALE GENOMIC DNA]</scope>
    <source>
        <strain evidence="10 11">SIID29052-01</strain>
    </source>
</reference>
<evidence type="ECO:0000313" key="11">
    <source>
        <dbReference type="Proteomes" id="UP000494245"/>
    </source>
</evidence>
<dbReference type="PROSITE" id="PS00337">
    <property type="entry name" value="BETA_LACTAMASE_D"/>
    <property type="match status" value="1"/>
</dbReference>
<dbReference type="GO" id="GO:0008658">
    <property type="term" value="F:penicillin binding"/>
    <property type="evidence" value="ECO:0007669"/>
    <property type="project" value="InterPro"/>
</dbReference>
<feature type="chain" id="PRO_5028912007" description="Beta-lactamase" evidence="8">
    <location>
        <begin position="21"/>
        <end position="268"/>
    </location>
</feature>
<evidence type="ECO:0000256" key="4">
    <source>
        <dbReference type="ARBA" id="ARBA00022801"/>
    </source>
</evidence>
<evidence type="ECO:0000256" key="7">
    <source>
        <dbReference type="RuleBase" id="RU361140"/>
    </source>
</evidence>
<evidence type="ECO:0000256" key="5">
    <source>
        <dbReference type="ARBA" id="ARBA00023251"/>
    </source>
</evidence>
<evidence type="ECO:0000256" key="2">
    <source>
        <dbReference type="ARBA" id="ARBA00012865"/>
    </source>
</evidence>
<dbReference type="Gene3D" id="3.40.710.10">
    <property type="entry name" value="DD-peptidase/beta-lactamase superfamily"/>
    <property type="match status" value="1"/>
</dbReference>
<dbReference type="AlphaFoldDB" id="A0A6V8LSW4"/>
<reference evidence="10 11" key="2">
    <citation type="submission" date="2020-05" db="EMBL/GenBank/DDBJ databases">
        <title>Draft genome sequence of Desulfovibrio sp. strainFSS-1.</title>
        <authorList>
            <person name="Shimoshige H."/>
            <person name="Kobayashi H."/>
            <person name="Maekawa T."/>
        </authorList>
    </citation>
    <scope>NUCLEOTIDE SEQUENCE [LARGE SCALE GENOMIC DNA]</scope>
    <source>
        <strain evidence="10 11">SIID29052-01</strain>
    </source>
</reference>
<feature type="domain" description="Penicillin-binding protein transpeptidase" evidence="9">
    <location>
        <begin position="68"/>
        <end position="262"/>
    </location>
</feature>
<dbReference type="EMBL" id="BLTE01000002">
    <property type="protein sequence ID" value="GFK92896.1"/>
    <property type="molecule type" value="Genomic_DNA"/>
</dbReference>
<feature type="signal peptide" evidence="8">
    <location>
        <begin position="1"/>
        <end position="20"/>
    </location>
</feature>
<dbReference type="InterPro" id="IPR012338">
    <property type="entry name" value="Beta-lactam/transpept-like"/>
</dbReference>
<organism evidence="10 11">
    <name type="scientific">Fundidesulfovibrio magnetotacticus</name>
    <dbReference type="NCBI Taxonomy" id="2730080"/>
    <lineage>
        <taxon>Bacteria</taxon>
        <taxon>Pseudomonadati</taxon>
        <taxon>Thermodesulfobacteriota</taxon>
        <taxon>Desulfovibrionia</taxon>
        <taxon>Desulfovibrionales</taxon>
        <taxon>Desulfovibrionaceae</taxon>
        <taxon>Fundidesulfovibrio</taxon>
    </lineage>
</organism>
<dbReference type="PROSITE" id="PS51257">
    <property type="entry name" value="PROKAR_LIPOPROTEIN"/>
    <property type="match status" value="1"/>
</dbReference>
<dbReference type="SUPFAM" id="SSF56601">
    <property type="entry name" value="beta-lactamase/transpeptidase-like"/>
    <property type="match status" value="1"/>
</dbReference>
<dbReference type="Pfam" id="PF00905">
    <property type="entry name" value="Transpeptidase"/>
    <property type="match status" value="1"/>
</dbReference>
<dbReference type="GO" id="GO:0017001">
    <property type="term" value="P:antibiotic catabolic process"/>
    <property type="evidence" value="ECO:0007669"/>
    <property type="project" value="InterPro"/>
</dbReference>
<comment type="caution">
    <text evidence="10">The sequence shown here is derived from an EMBL/GenBank/DDBJ whole genome shotgun (WGS) entry which is preliminary data.</text>
</comment>
<evidence type="ECO:0000256" key="8">
    <source>
        <dbReference type="SAM" id="SignalP"/>
    </source>
</evidence>
<feature type="active site" description="Acyl-ester intermediate" evidence="6">
    <location>
        <position position="74"/>
    </location>
</feature>